<keyword evidence="3 7" id="KW-0808">Transferase</keyword>
<dbReference type="UniPathway" id="UPA00973"/>
<dbReference type="PANTHER" id="PTHR43378:SF2">
    <property type="entry name" value="UDP-3-O-ACYLGLUCOSAMINE N-ACYLTRANSFERASE 1, MITOCHONDRIAL-RELATED"/>
    <property type="match status" value="1"/>
</dbReference>
<dbReference type="GO" id="GO:0016410">
    <property type="term" value="F:N-acyltransferase activity"/>
    <property type="evidence" value="ECO:0007669"/>
    <property type="project" value="InterPro"/>
</dbReference>
<dbReference type="GO" id="GO:0016020">
    <property type="term" value="C:membrane"/>
    <property type="evidence" value="ECO:0007669"/>
    <property type="project" value="GOC"/>
</dbReference>
<dbReference type="CDD" id="cd03352">
    <property type="entry name" value="LbH_LpxD"/>
    <property type="match status" value="1"/>
</dbReference>
<dbReference type="GO" id="GO:0103118">
    <property type="term" value="F:UDP-3-O-[(3R)-3-hydroxyacyl]-glucosamine N-acyltransferase activity"/>
    <property type="evidence" value="ECO:0007669"/>
    <property type="project" value="UniProtKB-EC"/>
</dbReference>
<evidence type="ECO:0000256" key="5">
    <source>
        <dbReference type="ARBA" id="ARBA00023098"/>
    </source>
</evidence>
<keyword evidence="10" id="KW-1185">Reference proteome</keyword>
<comment type="pathway">
    <text evidence="7">Bacterial outer membrane biogenesis; LPS lipid A biosynthesis.</text>
</comment>
<comment type="catalytic activity">
    <reaction evidence="7">
        <text>a UDP-3-O-[(3R)-3-hydroxyacyl]-alpha-D-glucosamine + a (3R)-hydroxyacyl-[ACP] = a UDP-2-N,3-O-bis[(3R)-3-hydroxyacyl]-alpha-D-glucosamine + holo-[ACP] + H(+)</text>
        <dbReference type="Rhea" id="RHEA:53836"/>
        <dbReference type="Rhea" id="RHEA-COMP:9685"/>
        <dbReference type="Rhea" id="RHEA-COMP:9945"/>
        <dbReference type="ChEBI" id="CHEBI:15378"/>
        <dbReference type="ChEBI" id="CHEBI:64479"/>
        <dbReference type="ChEBI" id="CHEBI:78827"/>
        <dbReference type="ChEBI" id="CHEBI:137740"/>
        <dbReference type="ChEBI" id="CHEBI:137748"/>
        <dbReference type="EC" id="2.3.1.191"/>
    </reaction>
</comment>
<dbReference type="RefSeq" id="WP_106452487.1">
    <property type="nucleotide sequence ID" value="NZ_PXYH01000004.1"/>
</dbReference>
<dbReference type="GO" id="GO:0009245">
    <property type="term" value="P:lipid A biosynthetic process"/>
    <property type="evidence" value="ECO:0007669"/>
    <property type="project" value="UniProtKB-UniRule"/>
</dbReference>
<dbReference type="SUPFAM" id="SSF51161">
    <property type="entry name" value="Trimeric LpxA-like enzymes"/>
    <property type="match status" value="1"/>
</dbReference>
<dbReference type="OrthoDB" id="9784739at2"/>
<keyword evidence="4 7" id="KW-0677">Repeat</keyword>
<gene>
    <name evidence="7 9" type="primary">lpxD</name>
    <name evidence="9" type="ORF">C7I36_04250</name>
</gene>
<organism evidence="9 10">
    <name type="scientific">Zobellella taiwanensis</name>
    <dbReference type="NCBI Taxonomy" id="347535"/>
    <lineage>
        <taxon>Bacteria</taxon>
        <taxon>Pseudomonadati</taxon>
        <taxon>Pseudomonadota</taxon>
        <taxon>Gammaproteobacteria</taxon>
        <taxon>Aeromonadales</taxon>
        <taxon>Aeromonadaceae</taxon>
        <taxon>Zobellella</taxon>
    </lineage>
</organism>
<keyword evidence="5 7" id="KW-0443">Lipid metabolism</keyword>
<dbReference type="EC" id="2.3.1.191" evidence="7"/>
<dbReference type="InterPro" id="IPR001451">
    <property type="entry name" value="Hexapep"/>
</dbReference>
<evidence type="ECO:0000313" key="9">
    <source>
        <dbReference type="EMBL" id="PSJ45936.1"/>
    </source>
</evidence>
<evidence type="ECO:0000256" key="7">
    <source>
        <dbReference type="HAMAP-Rule" id="MF_00523"/>
    </source>
</evidence>
<dbReference type="InterPro" id="IPR011004">
    <property type="entry name" value="Trimer_LpxA-like_sf"/>
</dbReference>
<comment type="subunit">
    <text evidence="7">Homotrimer.</text>
</comment>
<comment type="function">
    <text evidence="7">Catalyzes the N-acylation of UDP-3-O-acylglucosamine using 3-hydroxyacyl-ACP as the acyl donor. Is involved in the biosynthesis of lipid A, a phosphorylated glycolipid that anchors the lipopolysaccharide to the outer membrane of the cell.</text>
</comment>
<evidence type="ECO:0000256" key="3">
    <source>
        <dbReference type="ARBA" id="ARBA00022679"/>
    </source>
</evidence>
<dbReference type="NCBIfam" id="NF002060">
    <property type="entry name" value="PRK00892.1"/>
    <property type="match status" value="1"/>
</dbReference>
<feature type="domain" description="UDP-3-O-[3-hydroxymyristoyl] glucosamine N-acyltransferase non-repeat region" evidence="8">
    <location>
        <begin position="23"/>
        <end position="87"/>
    </location>
</feature>
<evidence type="ECO:0000259" key="8">
    <source>
        <dbReference type="Pfam" id="PF04613"/>
    </source>
</evidence>
<dbReference type="PANTHER" id="PTHR43378">
    <property type="entry name" value="UDP-3-O-ACYLGLUCOSAMINE N-ACYLTRANSFERASE"/>
    <property type="match status" value="1"/>
</dbReference>
<name>A0A2P7R6T6_9GAMM</name>
<dbReference type="NCBIfam" id="TIGR01853">
    <property type="entry name" value="lipid_A_lpxD"/>
    <property type="match status" value="1"/>
</dbReference>
<dbReference type="PROSITE" id="PS00101">
    <property type="entry name" value="HEXAPEP_TRANSFERASES"/>
    <property type="match status" value="1"/>
</dbReference>
<dbReference type="InterPro" id="IPR018357">
    <property type="entry name" value="Hexapep_transf_CS"/>
</dbReference>
<dbReference type="InterPro" id="IPR020573">
    <property type="entry name" value="UDP_GlcNAc_AcTrfase_non-rep"/>
</dbReference>
<dbReference type="EMBL" id="PXYH01000004">
    <property type="protein sequence ID" value="PSJ45936.1"/>
    <property type="molecule type" value="Genomic_DNA"/>
</dbReference>
<evidence type="ECO:0000313" key="10">
    <source>
        <dbReference type="Proteomes" id="UP000242181"/>
    </source>
</evidence>
<dbReference type="Pfam" id="PF00132">
    <property type="entry name" value="Hexapep"/>
    <property type="match status" value="2"/>
</dbReference>
<evidence type="ECO:0000256" key="4">
    <source>
        <dbReference type="ARBA" id="ARBA00022737"/>
    </source>
</evidence>
<dbReference type="Pfam" id="PF04613">
    <property type="entry name" value="LpxD"/>
    <property type="match status" value="1"/>
</dbReference>
<keyword evidence="6 7" id="KW-0012">Acyltransferase</keyword>
<reference evidence="9 10" key="1">
    <citation type="submission" date="2018-03" db="EMBL/GenBank/DDBJ databases">
        <title>The draft genome of Zobellella taiwanensis JCM 13381.</title>
        <authorList>
            <person name="Liu L."/>
            <person name="Li L."/>
            <person name="Wang T."/>
            <person name="Zhang X."/>
            <person name="Liang L."/>
        </authorList>
    </citation>
    <scope>NUCLEOTIDE SEQUENCE [LARGE SCALE GENOMIC DNA]</scope>
    <source>
        <strain evidence="9 10">JCM 13381</strain>
    </source>
</reference>
<comment type="similarity">
    <text evidence="7">Belongs to the transferase hexapeptide repeat family. LpxD subfamily.</text>
</comment>
<proteinExistence type="inferred from homology"/>
<protein>
    <recommendedName>
        <fullName evidence="7">UDP-3-O-acylglucosamine N-acyltransferase</fullName>
        <ecNumber evidence="7">2.3.1.191</ecNumber>
    </recommendedName>
</protein>
<evidence type="ECO:0000256" key="6">
    <source>
        <dbReference type="ARBA" id="ARBA00023315"/>
    </source>
</evidence>
<keyword evidence="2 7" id="KW-0441">Lipid A biosynthesis</keyword>
<dbReference type="Gene3D" id="2.160.10.10">
    <property type="entry name" value="Hexapeptide repeat proteins"/>
    <property type="match status" value="1"/>
</dbReference>
<evidence type="ECO:0000256" key="2">
    <source>
        <dbReference type="ARBA" id="ARBA00022556"/>
    </source>
</evidence>
<keyword evidence="1 7" id="KW-0444">Lipid biosynthesis</keyword>
<dbReference type="Gene3D" id="3.40.1390.10">
    <property type="entry name" value="MurE/MurF, N-terminal domain"/>
    <property type="match status" value="1"/>
</dbReference>
<dbReference type="Proteomes" id="UP000242181">
    <property type="component" value="Unassembled WGS sequence"/>
</dbReference>
<dbReference type="AlphaFoldDB" id="A0A2P7R6T6"/>
<dbReference type="HAMAP" id="MF_00523">
    <property type="entry name" value="LpxD"/>
    <property type="match status" value="1"/>
</dbReference>
<evidence type="ECO:0000256" key="1">
    <source>
        <dbReference type="ARBA" id="ARBA00022516"/>
    </source>
</evidence>
<accession>A0A2P7R6T6</accession>
<dbReference type="FunFam" id="2.160.10.10:FF:000005">
    <property type="entry name" value="UDP-3-O-(3-hydroxymyristoyl)glucosamine N-acyltransferase"/>
    <property type="match status" value="1"/>
</dbReference>
<feature type="active site" description="Proton acceptor" evidence="7">
    <location>
        <position position="238"/>
    </location>
</feature>
<comment type="caution">
    <text evidence="9">The sequence shown here is derived from an EMBL/GenBank/DDBJ whole genome shotgun (WGS) entry which is preliminary data.</text>
</comment>
<dbReference type="Gene3D" id="1.20.5.170">
    <property type="match status" value="1"/>
</dbReference>
<sequence length="342" mass="35755">MKVTLQALADALGAELKGDPGLHITRINTLDKAGPGEVSFLSDSKYRHLLAETKAAAVILTAEDSAACPVACLVMADPYLGFALAAQRLDTTPAPAVDIHPSAVIAEDAVLGEGVAIGANAVIESGVVLDDGVIVGPGCFVGKHTRLGARTRLWANVTLYHNVVLGSDCLVQSGAVIGADGFGYANNKGEWVKIPQLGGVVIGNRVEIGACTTIDRGALGDTRIADNVIIDNQCQIAHNVEIGYGTAMAGGTVMAGSLKVGKYCIIGGASVFNGHMEICDGVTITGMAMVMRPITEPGIYSSGIPLQPNKEWRKTAARVMRIDDMHKRLGRLEKQLNNSSEE</sequence>
<dbReference type="InterPro" id="IPR007691">
    <property type="entry name" value="LpxD"/>
</dbReference>